<dbReference type="InterPro" id="IPR058792">
    <property type="entry name" value="Beta-barrel_RND_2"/>
</dbReference>
<evidence type="ECO:0000256" key="3">
    <source>
        <dbReference type="SAM" id="MobiDB-lite"/>
    </source>
</evidence>
<feature type="compositionally biased region" description="Low complexity" evidence="3">
    <location>
        <begin position="380"/>
        <end position="390"/>
    </location>
</feature>
<feature type="domain" description="CzcB-like barrel-sandwich hybrid" evidence="6">
    <location>
        <begin position="72"/>
        <end position="213"/>
    </location>
</feature>
<feature type="chain" id="PRO_5017725439" evidence="4">
    <location>
        <begin position="28"/>
        <end position="390"/>
    </location>
</feature>
<dbReference type="Gene3D" id="1.10.287.470">
    <property type="entry name" value="Helix hairpin bin"/>
    <property type="match status" value="1"/>
</dbReference>
<dbReference type="Gene3D" id="2.40.30.170">
    <property type="match status" value="1"/>
</dbReference>
<keyword evidence="4" id="KW-0732">Signal</keyword>
<evidence type="ECO:0000259" key="6">
    <source>
        <dbReference type="Pfam" id="PF25973"/>
    </source>
</evidence>
<accession>A0A3D4V9R1</accession>
<dbReference type="Gene3D" id="2.40.420.20">
    <property type="match status" value="1"/>
</dbReference>
<dbReference type="Proteomes" id="UP000264071">
    <property type="component" value="Unassembled WGS sequence"/>
</dbReference>
<dbReference type="InterPro" id="IPR058647">
    <property type="entry name" value="BSH_CzcB-like"/>
</dbReference>
<feature type="region of interest" description="Disordered" evidence="3">
    <location>
        <begin position="370"/>
        <end position="390"/>
    </location>
</feature>
<name>A0A3D4V9R1_9BACT</name>
<dbReference type="NCBIfam" id="TIGR01730">
    <property type="entry name" value="RND_mfp"/>
    <property type="match status" value="1"/>
</dbReference>
<dbReference type="InterPro" id="IPR006143">
    <property type="entry name" value="RND_pump_MFP"/>
</dbReference>
<dbReference type="Gene3D" id="2.40.50.100">
    <property type="match status" value="1"/>
</dbReference>
<evidence type="ECO:0000256" key="4">
    <source>
        <dbReference type="SAM" id="SignalP"/>
    </source>
</evidence>
<feature type="domain" description="CusB-like beta-barrel" evidence="5">
    <location>
        <begin position="219"/>
        <end position="292"/>
    </location>
</feature>
<dbReference type="PROSITE" id="PS51257">
    <property type="entry name" value="PROKAR_LIPOPROTEIN"/>
    <property type="match status" value="1"/>
</dbReference>
<dbReference type="AlphaFoldDB" id="A0A3D4V9R1"/>
<protein>
    <submittedName>
        <fullName evidence="7">Efflux RND transporter periplasmic adaptor subunit</fullName>
    </submittedName>
</protein>
<dbReference type="GO" id="GO:1990281">
    <property type="term" value="C:efflux pump complex"/>
    <property type="evidence" value="ECO:0007669"/>
    <property type="project" value="TreeGrafter"/>
</dbReference>
<organism evidence="7 8">
    <name type="scientific">Gemmatimonas aurantiaca</name>
    <dbReference type="NCBI Taxonomy" id="173480"/>
    <lineage>
        <taxon>Bacteria</taxon>
        <taxon>Pseudomonadati</taxon>
        <taxon>Gemmatimonadota</taxon>
        <taxon>Gemmatimonadia</taxon>
        <taxon>Gemmatimonadales</taxon>
        <taxon>Gemmatimonadaceae</taxon>
        <taxon>Gemmatimonas</taxon>
    </lineage>
</organism>
<keyword evidence="2" id="KW-0175">Coiled coil</keyword>
<dbReference type="PANTHER" id="PTHR30469:SF15">
    <property type="entry name" value="HLYD FAMILY OF SECRETION PROTEINS"/>
    <property type="match status" value="1"/>
</dbReference>
<evidence type="ECO:0000256" key="2">
    <source>
        <dbReference type="SAM" id="Coils"/>
    </source>
</evidence>
<evidence type="ECO:0000313" key="8">
    <source>
        <dbReference type="Proteomes" id="UP000264071"/>
    </source>
</evidence>
<dbReference type="Pfam" id="PF25954">
    <property type="entry name" value="Beta-barrel_RND_2"/>
    <property type="match status" value="1"/>
</dbReference>
<evidence type="ECO:0000256" key="1">
    <source>
        <dbReference type="ARBA" id="ARBA00009477"/>
    </source>
</evidence>
<dbReference type="SUPFAM" id="SSF111369">
    <property type="entry name" value="HlyD-like secretion proteins"/>
    <property type="match status" value="1"/>
</dbReference>
<reference evidence="7 8" key="1">
    <citation type="journal article" date="2018" name="Nat. Biotechnol.">
        <title>A standardized bacterial taxonomy based on genome phylogeny substantially revises the tree of life.</title>
        <authorList>
            <person name="Parks D.H."/>
            <person name="Chuvochina M."/>
            <person name="Waite D.W."/>
            <person name="Rinke C."/>
            <person name="Skarshewski A."/>
            <person name="Chaumeil P.A."/>
            <person name="Hugenholtz P."/>
        </authorList>
    </citation>
    <scope>NUCLEOTIDE SEQUENCE [LARGE SCALE GENOMIC DNA]</scope>
    <source>
        <strain evidence="7">UBA8844</strain>
    </source>
</reference>
<dbReference type="PANTHER" id="PTHR30469">
    <property type="entry name" value="MULTIDRUG RESISTANCE PROTEIN MDTA"/>
    <property type="match status" value="1"/>
</dbReference>
<dbReference type="EMBL" id="DPIY01000010">
    <property type="protein sequence ID" value="HCT57859.1"/>
    <property type="molecule type" value="Genomic_DNA"/>
</dbReference>
<gene>
    <name evidence="7" type="ORF">DGD08_11715</name>
</gene>
<feature type="coiled-coil region" evidence="2">
    <location>
        <begin position="150"/>
        <end position="184"/>
    </location>
</feature>
<comment type="caution">
    <text evidence="7">The sequence shown here is derived from an EMBL/GenBank/DDBJ whole genome shotgun (WGS) entry which is preliminary data.</text>
</comment>
<evidence type="ECO:0000259" key="5">
    <source>
        <dbReference type="Pfam" id="PF25954"/>
    </source>
</evidence>
<dbReference type="GO" id="GO:0015562">
    <property type="term" value="F:efflux transmembrane transporter activity"/>
    <property type="evidence" value="ECO:0007669"/>
    <property type="project" value="TreeGrafter"/>
</dbReference>
<proteinExistence type="inferred from homology"/>
<evidence type="ECO:0000313" key="7">
    <source>
        <dbReference type="EMBL" id="HCT57859.1"/>
    </source>
</evidence>
<dbReference type="Pfam" id="PF25973">
    <property type="entry name" value="BSH_CzcB"/>
    <property type="match status" value="1"/>
</dbReference>
<comment type="similarity">
    <text evidence="1">Belongs to the membrane fusion protein (MFP) (TC 8.A.1) family.</text>
</comment>
<sequence>MMTTTRRVAPYLSFSVLALSATMTACGKAPEAAPADAVGAPQAIGAENVAVARQDTLRSGPSISGTLIADREARIRAEVSGAVLQTLVDAGQRVSEGTVLARIDEGTVRDLAISARSGVAQANIAAEQAARELQRSKTLVAAGAIAERDVESAERANLGAQAQLADAKARLSSAEKNLANATIRAPFAGVVAEKSVSPGDIVSPGSALFTVIDPRSLRVEASVPASALSEVRVGAPVMFKVNGADRMLEGRVTRVSPMVNPQTKQVSILATVPNSANALVAGLFVEGRVASEKRIGILVPQQAVDLAGITPSVMRVRGGKVEKVEVQIGVRDEAAELFEISSGLAGGDTVLLGAARGISVGAAVVVSTPRDAAAREAAPRDTTAAKTNKP</sequence>
<feature type="signal peptide" evidence="4">
    <location>
        <begin position="1"/>
        <end position="27"/>
    </location>
</feature>